<protein>
    <submittedName>
        <fullName evidence="1">Uncharacterized protein</fullName>
    </submittedName>
</protein>
<keyword evidence="2" id="KW-1185">Reference proteome</keyword>
<dbReference type="KEGG" id="mtt:Ftrac_2292"/>
<evidence type="ECO:0000313" key="1">
    <source>
        <dbReference type="EMBL" id="ADR22271.1"/>
    </source>
</evidence>
<reference evidence="1 2" key="1">
    <citation type="journal article" date="2011" name="Stand. Genomic Sci.">
        <title>Complete genome sequence of Marivirga tractuosa type strain (H-43).</title>
        <authorList>
            <person name="Pagani I."/>
            <person name="Chertkov O."/>
            <person name="Lapidus A."/>
            <person name="Lucas S."/>
            <person name="Del Rio T.G."/>
            <person name="Tice H."/>
            <person name="Copeland A."/>
            <person name="Cheng J.F."/>
            <person name="Nolan M."/>
            <person name="Saunders E."/>
            <person name="Pitluck S."/>
            <person name="Held B."/>
            <person name="Goodwin L."/>
            <person name="Liolios K."/>
            <person name="Ovchinikova G."/>
            <person name="Ivanova N."/>
            <person name="Mavromatis K."/>
            <person name="Pati A."/>
            <person name="Chen A."/>
            <person name="Palaniappan K."/>
            <person name="Land M."/>
            <person name="Hauser L."/>
            <person name="Jeffries C.D."/>
            <person name="Detter J.C."/>
            <person name="Han C."/>
            <person name="Tapia R."/>
            <person name="Ngatchou-Djao O.D."/>
            <person name="Rohde M."/>
            <person name="Goker M."/>
            <person name="Spring S."/>
            <person name="Sikorski J."/>
            <person name="Woyke T."/>
            <person name="Bristow J."/>
            <person name="Eisen J.A."/>
            <person name="Markowitz V."/>
            <person name="Hugenholtz P."/>
            <person name="Klenk H.P."/>
            <person name="Kyrpides N.C."/>
        </authorList>
    </citation>
    <scope>NUCLEOTIDE SEQUENCE [LARGE SCALE GENOMIC DNA]</scope>
    <source>
        <strain evidence="2">ATCC 23168 / DSM 4126 / NBRC 15989 / NCIMB 1408 / VKM B-1430 / H-43</strain>
    </source>
</reference>
<dbReference type="Proteomes" id="UP000008720">
    <property type="component" value="Chromosome"/>
</dbReference>
<evidence type="ECO:0000313" key="2">
    <source>
        <dbReference type="Proteomes" id="UP000008720"/>
    </source>
</evidence>
<organism evidence="1 2">
    <name type="scientific">Marivirga tractuosa (strain ATCC 23168 / DSM 4126 / NBRC 15989 / NCIMB 1408 / VKM B-1430 / H-43)</name>
    <name type="common">Microscilla tractuosa</name>
    <name type="synonym">Flexibacter tractuosus</name>
    <dbReference type="NCBI Taxonomy" id="643867"/>
    <lineage>
        <taxon>Bacteria</taxon>
        <taxon>Pseudomonadati</taxon>
        <taxon>Bacteroidota</taxon>
        <taxon>Cytophagia</taxon>
        <taxon>Cytophagales</taxon>
        <taxon>Marivirgaceae</taxon>
        <taxon>Marivirga</taxon>
    </lineage>
</organism>
<accession>E4TKW8</accession>
<dbReference type="AlphaFoldDB" id="E4TKW8"/>
<dbReference type="EMBL" id="CP002349">
    <property type="protein sequence ID" value="ADR22271.1"/>
    <property type="molecule type" value="Genomic_DNA"/>
</dbReference>
<dbReference type="HOGENOM" id="CLU_3397356_0_0_10"/>
<name>E4TKW8_MARTH</name>
<gene>
    <name evidence="1" type="ordered locus">Ftrac_2292</name>
</gene>
<proteinExistence type="predicted"/>
<sequence length="31" mass="3618">MFSCILNKSDVFLNFDLKKQTKLKTDGRKAK</sequence>